<evidence type="ECO:0000313" key="3">
    <source>
        <dbReference type="Proteomes" id="UP000075606"/>
    </source>
</evidence>
<dbReference type="OrthoDB" id="9786422at2"/>
<dbReference type="Pfam" id="PF13480">
    <property type="entry name" value="Acetyltransf_6"/>
    <property type="match status" value="1"/>
</dbReference>
<protein>
    <recommendedName>
        <fullName evidence="1">BioF2-like acetyltransferase domain-containing protein</fullName>
    </recommendedName>
</protein>
<feature type="domain" description="BioF2-like acetyltransferase" evidence="1">
    <location>
        <begin position="225"/>
        <end position="278"/>
    </location>
</feature>
<proteinExistence type="predicted"/>
<evidence type="ECO:0000259" key="1">
    <source>
        <dbReference type="Pfam" id="PF13480"/>
    </source>
</evidence>
<dbReference type="Proteomes" id="UP000075606">
    <property type="component" value="Unassembled WGS sequence"/>
</dbReference>
<organism evidence="2 3">
    <name type="scientific">Roseivirga spongicola</name>
    <dbReference type="NCBI Taxonomy" id="333140"/>
    <lineage>
        <taxon>Bacteria</taxon>
        <taxon>Pseudomonadati</taxon>
        <taxon>Bacteroidota</taxon>
        <taxon>Cytophagia</taxon>
        <taxon>Cytophagales</taxon>
        <taxon>Roseivirgaceae</taxon>
        <taxon>Roseivirga</taxon>
    </lineage>
</organism>
<dbReference type="AlphaFoldDB" id="A0A150XB56"/>
<dbReference type="STRING" id="333140.AWW68_08780"/>
<dbReference type="SUPFAM" id="SSF55729">
    <property type="entry name" value="Acyl-CoA N-acyltransferases (Nat)"/>
    <property type="match status" value="1"/>
</dbReference>
<gene>
    <name evidence="2" type="ORF">AWW68_08780</name>
</gene>
<sequence length="311" mass="35635">MEQFELHNSAIDGGEYNYPQLLYSTPAFLKANNNLPQKYFYFFNKSSNKYLAHLAVSVDGDIAVSPLKAPFGGVEFEDSLSAADLKNFIKAVESTLASEGIQEIRLHQPPENYQLQDTINDVLLELEYDIIQERDYHGIDIDGLPLSEKMVDMQKRRLKKCEKSGFTYKKYRKSELAGAFHQIDRWRTAADKGLSMTWADLHNSNKRNPKAYHAFGIENEHGLMIAGSIVVKVSDRVLYNFFPASYDAYNAYSPMVMLTNKIYEWGQANGFTHLDLGTSYVHKNVNTGLRLFKERLGGKVYRAWSWRKKIS</sequence>
<dbReference type="InterPro" id="IPR016181">
    <property type="entry name" value="Acyl_CoA_acyltransferase"/>
</dbReference>
<dbReference type="InterPro" id="IPR038740">
    <property type="entry name" value="BioF2-like_GNAT_dom"/>
</dbReference>
<evidence type="ECO:0000313" key="2">
    <source>
        <dbReference type="EMBL" id="KYG75914.1"/>
    </source>
</evidence>
<reference evidence="2 3" key="1">
    <citation type="submission" date="2016-01" db="EMBL/GenBank/DDBJ databases">
        <title>Genome sequencing of Roseivirga spongicola UST030701-084.</title>
        <authorList>
            <person name="Selvaratnam C."/>
            <person name="Thevarajoo S."/>
            <person name="Goh K.M."/>
            <person name="Ee R."/>
            <person name="Chan K.-G."/>
            <person name="Chong C.S."/>
        </authorList>
    </citation>
    <scope>NUCLEOTIDE SEQUENCE [LARGE SCALE GENOMIC DNA]</scope>
    <source>
        <strain evidence="2 3">UST030701-084</strain>
    </source>
</reference>
<dbReference type="Gene3D" id="3.40.630.30">
    <property type="match status" value="1"/>
</dbReference>
<keyword evidence="3" id="KW-1185">Reference proteome</keyword>
<name>A0A150XB56_9BACT</name>
<accession>A0A150XB56</accession>
<dbReference type="RefSeq" id="WP_068220041.1">
    <property type="nucleotide sequence ID" value="NZ_CP139724.1"/>
</dbReference>
<dbReference type="EMBL" id="LRPC01000012">
    <property type="protein sequence ID" value="KYG75914.1"/>
    <property type="molecule type" value="Genomic_DNA"/>
</dbReference>
<comment type="caution">
    <text evidence="2">The sequence shown here is derived from an EMBL/GenBank/DDBJ whole genome shotgun (WGS) entry which is preliminary data.</text>
</comment>